<evidence type="ECO:0000256" key="6">
    <source>
        <dbReference type="ARBA" id="ARBA00023002"/>
    </source>
</evidence>
<dbReference type="Proteomes" id="UP000515908">
    <property type="component" value="Chromosome 01"/>
</dbReference>
<evidence type="ECO:0000256" key="3">
    <source>
        <dbReference type="ARBA" id="ARBA00006743"/>
    </source>
</evidence>
<reference evidence="7 8" key="1">
    <citation type="submission" date="2020-08" db="EMBL/GenBank/DDBJ databases">
        <authorList>
            <person name="Newling K."/>
            <person name="Davey J."/>
            <person name="Forrester S."/>
        </authorList>
    </citation>
    <scope>NUCLEOTIDE SEQUENCE [LARGE SCALE GENOMIC DNA]</scope>
    <source>
        <strain evidence="8">Crithidia deanei Carvalho (ATCC PRA-265)</strain>
    </source>
</reference>
<organism evidence="7 8">
    <name type="scientific">Angomonas deanei</name>
    <dbReference type="NCBI Taxonomy" id="59799"/>
    <lineage>
        <taxon>Eukaryota</taxon>
        <taxon>Discoba</taxon>
        <taxon>Euglenozoa</taxon>
        <taxon>Kinetoplastea</taxon>
        <taxon>Metakinetoplastina</taxon>
        <taxon>Trypanosomatida</taxon>
        <taxon>Trypanosomatidae</taxon>
        <taxon>Strigomonadinae</taxon>
        <taxon>Angomonas</taxon>
    </lineage>
</organism>
<sequence>MPKGLIMEGLEFAKAHDIRNILALRGDPPAGQEFKANPDGFTCALDLIKFIKEKYGDHFSISTAGYPEGHPGKLDDEGKITPEDYKKEIEYLKAKVDAGARIIITQLFYDADIFIKFVKDCRAAGITVPILPGLLPVTRYASLQRMVNLCKTYMPPEMKKKVEEVKDDDEAIKAYGVSQCVEMINKIRAADIGVNHFHFYTINDCAQSFRVLQELGVYNE</sequence>
<dbReference type="EMBL" id="LR877145">
    <property type="protein sequence ID" value="CAD2213262.1"/>
    <property type="molecule type" value="Genomic_DNA"/>
</dbReference>
<dbReference type="GO" id="GO:0071949">
    <property type="term" value="F:FAD binding"/>
    <property type="evidence" value="ECO:0007669"/>
    <property type="project" value="TreeGrafter"/>
</dbReference>
<protein>
    <submittedName>
        <fullName evidence="7">Methylenetetrahydrofolate reductase, putative</fullName>
    </submittedName>
</protein>
<dbReference type="VEuPathDB" id="TriTrypDB:ADEAN_000070300"/>
<dbReference type="OrthoDB" id="16284at2759"/>
<dbReference type="GO" id="GO:0005829">
    <property type="term" value="C:cytosol"/>
    <property type="evidence" value="ECO:0007669"/>
    <property type="project" value="TreeGrafter"/>
</dbReference>
<dbReference type="UniPathway" id="UPA00193"/>
<dbReference type="GO" id="GO:0009086">
    <property type="term" value="P:methionine biosynthetic process"/>
    <property type="evidence" value="ECO:0007669"/>
    <property type="project" value="TreeGrafter"/>
</dbReference>
<evidence type="ECO:0000256" key="1">
    <source>
        <dbReference type="ARBA" id="ARBA00001974"/>
    </source>
</evidence>
<dbReference type="Pfam" id="PF02219">
    <property type="entry name" value="MTHFR"/>
    <property type="match status" value="1"/>
</dbReference>
<keyword evidence="4" id="KW-0285">Flavoprotein</keyword>
<comment type="pathway">
    <text evidence="2">One-carbon metabolism; tetrahydrofolate interconversion.</text>
</comment>
<gene>
    <name evidence="7" type="ORF">ADEAN_000070300</name>
</gene>
<dbReference type="InterPro" id="IPR003171">
    <property type="entry name" value="Mehydrof_redctse-like"/>
</dbReference>
<dbReference type="GO" id="GO:0035999">
    <property type="term" value="P:tetrahydrofolate interconversion"/>
    <property type="evidence" value="ECO:0007669"/>
    <property type="project" value="UniProtKB-UniPathway"/>
</dbReference>
<evidence type="ECO:0000256" key="4">
    <source>
        <dbReference type="ARBA" id="ARBA00022630"/>
    </source>
</evidence>
<name>A0A7G2C5W2_9TRYP</name>
<keyword evidence="8" id="KW-1185">Reference proteome</keyword>
<dbReference type="PANTHER" id="PTHR45754:SF3">
    <property type="entry name" value="METHYLENETETRAHYDROFOLATE REDUCTASE (NADPH)"/>
    <property type="match status" value="1"/>
</dbReference>
<dbReference type="InterPro" id="IPR029041">
    <property type="entry name" value="FAD-linked_oxidoreductase-like"/>
</dbReference>
<evidence type="ECO:0000256" key="2">
    <source>
        <dbReference type="ARBA" id="ARBA00004777"/>
    </source>
</evidence>
<dbReference type="CDD" id="cd00537">
    <property type="entry name" value="MTHFR"/>
    <property type="match status" value="1"/>
</dbReference>
<keyword evidence="5" id="KW-0274">FAD</keyword>
<comment type="cofactor">
    <cofactor evidence="1">
        <name>FAD</name>
        <dbReference type="ChEBI" id="CHEBI:57692"/>
    </cofactor>
</comment>
<dbReference type="AlphaFoldDB" id="A0A7G2C5W2"/>
<proteinExistence type="inferred from homology"/>
<accession>A0A7G2C5W2</accession>
<keyword evidence="6" id="KW-0560">Oxidoreductase</keyword>
<evidence type="ECO:0000313" key="7">
    <source>
        <dbReference type="EMBL" id="CAD2213262.1"/>
    </source>
</evidence>
<evidence type="ECO:0000256" key="5">
    <source>
        <dbReference type="ARBA" id="ARBA00022827"/>
    </source>
</evidence>
<dbReference type="Gene3D" id="3.20.20.220">
    <property type="match status" value="1"/>
</dbReference>
<dbReference type="SUPFAM" id="SSF51730">
    <property type="entry name" value="FAD-linked oxidoreductase"/>
    <property type="match status" value="1"/>
</dbReference>
<evidence type="ECO:0000313" key="8">
    <source>
        <dbReference type="Proteomes" id="UP000515908"/>
    </source>
</evidence>
<dbReference type="GO" id="GO:0004489">
    <property type="term" value="F:methylenetetrahydrofolate reductase [NAD(P)H] activity"/>
    <property type="evidence" value="ECO:0007669"/>
    <property type="project" value="InterPro"/>
</dbReference>
<comment type="similarity">
    <text evidence="3">Belongs to the methylenetetrahydrofolate reductase family.</text>
</comment>
<dbReference type="PANTHER" id="PTHR45754">
    <property type="entry name" value="METHYLENETETRAHYDROFOLATE REDUCTASE"/>
    <property type="match status" value="1"/>
</dbReference>